<dbReference type="Proteomes" id="UP000070160">
    <property type="component" value="Unassembled WGS sequence"/>
</dbReference>
<accession>A0A134CEN2</accession>
<dbReference type="Gene3D" id="1.10.8.50">
    <property type="match status" value="1"/>
</dbReference>
<protein>
    <submittedName>
        <fullName evidence="2">Fibronectin-binding protein A</fullName>
    </submittedName>
</protein>
<dbReference type="GO" id="GO:0072344">
    <property type="term" value="P:rescue of stalled ribosome"/>
    <property type="evidence" value="ECO:0007669"/>
    <property type="project" value="TreeGrafter"/>
</dbReference>
<sequence length="574" mass="66576">MNIDSITLQVITNELREALIGGQISKIYQPDIRTLYFRIFNTPKTYHLIITLDITPRIYLSSVIPPMPDMPSALCMFLRKYYENGRIASIEQLYLDRLLSIDIDILNAAGKLITRTIQIELMGKYSNVIFTENNIILEALIKTKRNTTALRTIAPKEPYGFPPNAMRMNPFSFTSEELADMIPNSVEETLGKWLLRHFNGMSTILLNELTYRTGIDHNKTLAEISLSDRFTWCRAIEQMGIELKQVNGVYVYKENEKTKELIFPLLLQCLSTSSPVHVPYVQTYLNKFQENCKSLNGEQRILQKIVQKRIEKQKKKIHRMQIEMEETNKMDVYREYGDLLMIYASMPWQHQSYITVDNILHEPVNSIKIPINPACSLTENANKYYKKYTKLRHRKRSTAHLQEENEMFLTYLYSLDYALETVHTKAEIDDIKDEMKQSNLLEHTSRIKTKKKTVSPIFTIMIDNIPLYIGHNNRQNDYLTGKKAHPYDLWFHAKNIPGSHVILACHDVQPTVEQIEKAAQMAAFCSQGKKSSKVEVDCTLIKYVKKMPHAVPGLVTFSHQKTYLVEPKDISLHK</sequence>
<name>A0A134CEN2_9FIRM</name>
<gene>
    <name evidence="2" type="ORF">HMPREF3182_01097</name>
</gene>
<dbReference type="Pfam" id="PF05833">
    <property type="entry name" value="NFACT_N"/>
    <property type="match status" value="1"/>
</dbReference>
<dbReference type="RefSeq" id="WP_062485905.1">
    <property type="nucleotide sequence ID" value="NZ_KQ960952.1"/>
</dbReference>
<dbReference type="EMBL" id="LSDT01000044">
    <property type="protein sequence ID" value="KXB90673.1"/>
    <property type="molecule type" value="Genomic_DNA"/>
</dbReference>
<dbReference type="PANTHER" id="PTHR15239">
    <property type="entry name" value="NUCLEAR EXPORT MEDIATOR FACTOR NEMF"/>
    <property type="match status" value="1"/>
</dbReference>
<keyword evidence="3" id="KW-1185">Reference proteome</keyword>
<feature type="domain" description="NFACT RNA-binding" evidence="1">
    <location>
        <begin position="461"/>
        <end position="549"/>
    </location>
</feature>
<dbReference type="AlphaFoldDB" id="A0A134CEN2"/>
<dbReference type="GO" id="GO:0000049">
    <property type="term" value="F:tRNA binding"/>
    <property type="evidence" value="ECO:0007669"/>
    <property type="project" value="TreeGrafter"/>
</dbReference>
<evidence type="ECO:0000313" key="3">
    <source>
        <dbReference type="Proteomes" id="UP000070160"/>
    </source>
</evidence>
<evidence type="ECO:0000259" key="1">
    <source>
        <dbReference type="Pfam" id="PF05670"/>
    </source>
</evidence>
<reference evidence="3" key="1">
    <citation type="submission" date="2016-01" db="EMBL/GenBank/DDBJ databases">
        <authorList>
            <person name="Mitreva M."/>
            <person name="Pepin K.H."/>
            <person name="Mihindukulasuriya K.A."/>
            <person name="Fulton R."/>
            <person name="Fronick C."/>
            <person name="O'Laughlin M."/>
            <person name="Miner T."/>
            <person name="Herter B."/>
            <person name="Rosa B.A."/>
            <person name="Cordes M."/>
            <person name="Tomlinson C."/>
            <person name="Wollam A."/>
            <person name="Palsikar V.B."/>
            <person name="Mardis E.R."/>
            <person name="Wilson R.K."/>
        </authorList>
    </citation>
    <scope>NUCLEOTIDE SEQUENCE [LARGE SCALE GENOMIC DNA]</scope>
    <source>
        <strain evidence="3">KA00182</strain>
    </source>
</reference>
<evidence type="ECO:0000313" key="2">
    <source>
        <dbReference type="EMBL" id="KXB90673.1"/>
    </source>
</evidence>
<dbReference type="PATRIC" id="fig|1588748.3.peg.1056"/>
<organism evidence="2 3">
    <name type="scientific">Megasphaera hutchinsoni</name>
    <dbReference type="NCBI Taxonomy" id="1588748"/>
    <lineage>
        <taxon>Bacteria</taxon>
        <taxon>Bacillati</taxon>
        <taxon>Bacillota</taxon>
        <taxon>Negativicutes</taxon>
        <taxon>Veillonellales</taxon>
        <taxon>Veillonellaceae</taxon>
        <taxon>Megasphaera</taxon>
    </lineage>
</organism>
<proteinExistence type="predicted"/>
<dbReference type="Pfam" id="PF05670">
    <property type="entry name" value="NFACT-R_1"/>
    <property type="match status" value="1"/>
</dbReference>
<dbReference type="GO" id="GO:1990112">
    <property type="term" value="C:RQC complex"/>
    <property type="evidence" value="ECO:0007669"/>
    <property type="project" value="TreeGrafter"/>
</dbReference>
<dbReference type="Gene3D" id="2.30.310.10">
    <property type="entry name" value="ibrinogen binding protein from staphylococcus aureus domain"/>
    <property type="match status" value="1"/>
</dbReference>
<dbReference type="PANTHER" id="PTHR15239:SF6">
    <property type="entry name" value="RIBOSOME QUALITY CONTROL COMPLEX SUBUNIT NEMF"/>
    <property type="match status" value="1"/>
</dbReference>
<dbReference type="GO" id="GO:0043023">
    <property type="term" value="F:ribosomal large subunit binding"/>
    <property type="evidence" value="ECO:0007669"/>
    <property type="project" value="TreeGrafter"/>
</dbReference>
<comment type="caution">
    <text evidence="2">The sequence shown here is derived from an EMBL/GenBank/DDBJ whole genome shotgun (WGS) entry which is preliminary data.</text>
</comment>
<dbReference type="InterPro" id="IPR051608">
    <property type="entry name" value="RQC_Subunit_NEMF"/>
</dbReference>
<dbReference type="STRING" id="1588748.HMPREF3182_01097"/>
<dbReference type="InterPro" id="IPR008532">
    <property type="entry name" value="NFACT_RNA-bd"/>
</dbReference>